<dbReference type="PANTHER" id="PTHR37299">
    <property type="entry name" value="TRANSCRIPTIONAL REGULATOR-RELATED"/>
    <property type="match status" value="1"/>
</dbReference>
<protein>
    <recommendedName>
        <fullName evidence="1">Stage 0 sporulation protein A homolog</fullName>
    </recommendedName>
</protein>
<dbReference type="Gene3D" id="2.40.50.1020">
    <property type="entry name" value="LytTr DNA-binding domain"/>
    <property type="match status" value="1"/>
</dbReference>
<dbReference type="Proteomes" id="UP000031866">
    <property type="component" value="Chromosome"/>
</dbReference>
<dbReference type="SMART" id="SM00850">
    <property type="entry name" value="LytTR"/>
    <property type="match status" value="1"/>
</dbReference>
<gene>
    <name evidence="5" type="ORF">LF65_00329</name>
</gene>
<dbReference type="Gene3D" id="3.40.50.2300">
    <property type="match status" value="1"/>
</dbReference>
<feature type="modified residue" description="4-aspartylphosphate" evidence="3">
    <location>
        <position position="72"/>
    </location>
</feature>
<feature type="domain" description="Response regulatory" evidence="4">
    <location>
        <begin position="21"/>
        <end position="138"/>
    </location>
</feature>
<dbReference type="GO" id="GO:0000156">
    <property type="term" value="F:phosphorelay response regulator activity"/>
    <property type="evidence" value="ECO:0007669"/>
    <property type="project" value="InterPro"/>
</dbReference>
<evidence type="ECO:0000256" key="3">
    <source>
        <dbReference type="PROSITE-ProRule" id="PRU00169"/>
    </source>
</evidence>
<dbReference type="Pfam" id="PF00072">
    <property type="entry name" value="Response_reg"/>
    <property type="match status" value="1"/>
</dbReference>
<proteinExistence type="predicted"/>
<dbReference type="OrthoDB" id="9809318at2"/>
<keyword evidence="3" id="KW-0597">Phosphoprotein</keyword>
<dbReference type="PROSITE" id="PS50110">
    <property type="entry name" value="RESPONSE_REGULATORY"/>
    <property type="match status" value="1"/>
</dbReference>
<dbReference type="SMART" id="SM00448">
    <property type="entry name" value="REC"/>
    <property type="match status" value="1"/>
</dbReference>
<dbReference type="SUPFAM" id="SSF52172">
    <property type="entry name" value="CheY-like"/>
    <property type="match status" value="1"/>
</dbReference>
<evidence type="ECO:0000256" key="2">
    <source>
        <dbReference type="ARBA" id="ARBA00024867"/>
    </source>
</evidence>
<dbReference type="STRING" id="1520.LF65_00329"/>
<dbReference type="Pfam" id="PF04397">
    <property type="entry name" value="LytTR"/>
    <property type="match status" value="1"/>
</dbReference>
<evidence type="ECO:0000256" key="1">
    <source>
        <dbReference type="ARBA" id="ARBA00018672"/>
    </source>
</evidence>
<sequence>MKKKYIFTGRKNIRSVIHLYSIILVEDDSMQREILKTMIHSIYESIKIYEADSENSALEIIKNNDINMFFIDIGLKESSGLDLAMDIRKISKYEFSQLVFLTTHVEYMLQAFKQTHCYDYILKPYSKKNVQAMLNKLIDREINNLSNEDNDSNKELIIKIRATVFIRVKIHDILFIEVKGRDCEINTINGSYTYTNISLKKILELINCDYIVQSHKSFAINKNYIFKIEKLDIRLSSIYFNKYPKTALLGYRFKSNIIQEFKQVGRCYGE</sequence>
<evidence type="ECO:0000313" key="5">
    <source>
        <dbReference type="EMBL" id="AJG96998.1"/>
    </source>
</evidence>
<organism evidence="5 6">
    <name type="scientific">Clostridium beijerinckii</name>
    <name type="common">Clostridium MP</name>
    <dbReference type="NCBI Taxonomy" id="1520"/>
    <lineage>
        <taxon>Bacteria</taxon>
        <taxon>Bacillati</taxon>
        <taxon>Bacillota</taxon>
        <taxon>Clostridia</taxon>
        <taxon>Eubacteriales</taxon>
        <taxon>Clostridiaceae</taxon>
        <taxon>Clostridium</taxon>
    </lineage>
</organism>
<dbReference type="AlphaFoldDB" id="A0A0B5QJW6"/>
<evidence type="ECO:0000313" key="6">
    <source>
        <dbReference type="Proteomes" id="UP000031866"/>
    </source>
</evidence>
<dbReference type="InterPro" id="IPR007492">
    <property type="entry name" value="LytTR_DNA-bd_dom"/>
</dbReference>
<reference evidence="6" key="1">
    <citation type="submission" date="2014-12" db="EMBL/GenBank/DDBJ databases">
        <title>Genome sequence of Clostridium beijerinckii strain 59B.</title>
        <authorList>
            <person name="Little G.T."/>
            <person name="Minton N.P."/>
        </authorList>
    </citation>
    <scope>NUCLEOTIDE SEQUENCE [LARGE SCALE GENOMIC DNA]</scope>
    <source>
        <strain evidence="6">59B</strain>
    </source>
</reference>
<dbReference type="InterPro" id="IPR046947">
    <property type="entry name" value="LytR-like"/>
</dbReference>
<dbReference type="GO" id="GO:0003677">
    <property type="term" value="F:DNA binding"/>
    <property type="evidence" value="ECO:0007669"/>
    <property type="project" value="InterPro"/>
</dbReference>
<dbReference type="PANTHER" id="PTHR37299:SF1">
    <property type="entry name" value="STAGE 0 SPORULATION PROTEIN A HOMOLOG"/>
    <property type="match status" value="1"/>
</dbReference>
<evidence type="ECO:0000259" key="4">
    <source>
        <dbReference type="PROSITE" id="PS50110"/>
    </source>
</evidence>
<dbReference type="EMBL" id="CP010086">
    <property type="protein sequence ID" value="AJG96998.1"/>
    <property type="molecule type" value="Genomic_DNA"/>
</dbReference>
<comment type="function">
    <text evidence="2">May play the central regulatory role in sporulation. It may be an element of the effector pathway responsible for the activation of sporulation genes in response to nutritional stress. Spo0A may act in concert with spo0H (a sigma factor) to control the expression of some genes that are critical to the sporulation process.</text>
</comment>
<dbReference type="InterPro" id="IPR011006">
    <property type="entry name" value="CheY-like_superfamily"/>
</dbReference>
<dbReference type="InterPro" id="IPR001789">
    <property type="entry name" value="Sig_transdc_resp-reg_receiver"/>
</dbReference>
<accession>A0A0B5QJW6</accession>
<dbReference type="KEGG" id="cbei:LF65_00329"/>
<name>A0A0B5QJW6_CLOBE</name>